<dbReference type="eggNOG" id="COG1807">
    <property type="taxonomic scope" value="Bacteria"/>
</dbReference>
<feature type="transmembrane region" description="Helical" evidence="8">
    <location>
        <begin position="226"/>
        <end position="243"/>
    </location>
</feature>
<name>I4DBV2_DESAJ</name>
<dbReference type="GO" id="GO:0009103">
    <property type="term" value="P:lipopolysaccharide biosynthetic process"/>
    <property type="evidence" value="ECO:0007669"/>
    <property type="project" value="UniProtKB-ARBA"/>
</dbReference>
<accession>I4DBV2</accession>
<dbReference type="GO" id="GO:0005886">
    <property type="term" value="C:plasma membrane"/>
    <property type="evidence" value="ECO:0007669"/>
    <property type="project" value="UniProtKB-SubCell"/>
</dbReference>
<evidence type="ECO:0000259" key="9">
    <source>
        <dbReference type="Pfam" id="PF13231"/>
    </source>
</evidence>
<dbReference type="InterPro" id="IPR050297">
    <property type="entry name" value="LipidA_mod_glycosyltrf_83"/>
</dbReference>
<proteinExistence type="predicted"/>
<dbReference type="PANTHER" id="PTHR33908">
    <property type="entry name" value="MANNOSYLTRANSFERASE YKCB-RELATED"/>
    <property type="match status" value="1"/>
</dbReference>
<dbReference type="OrthoDB" id="136232at2"/>
<keyword evidence="11" id="KW-1185">Reference proteome</keyword>
<feature type="transmembrane region" description="Helical" evidence="8">
    <location>
        <begin position="78"/>
        <end position="95"/>
    </location>
</feature>
<feature type="transmembrane region" description="Helical" evidence="8">
    <location>
        <begin position="6"/>
        <end position="26"/>
    </location>
</feature>
<keyword evidence="6 8" id="KW-1133">Transmembrane helix</keyword>
<evidence type="ECO:0000256" key="5">
    <source>
        <dbReference type="ARBA" id="ARBA00022692"/>
    </source>
</evidence>
<feature type="transmembrane region" description="Helical" evidence="8">
    <location>
        <begin position="399"/>
        <end position="417"/>
    </location>
</feature>
<dbReference type="KEGG" id="dai:Desaci_4433"/>
<comment type="subcellular location">
    <subcellularLocation>
        <location evidence="1">Cell membrane</location>
        <topology evidence="1">Multi-pass membrane protein</topology>
    </subcellularLocation>
</comment>
<feature type="domain" description="Glycosyltransferase RgtA/B/C/D-like" evidence="9">
    <location>
        <begin position="82"/>
        <end position="243"/>
    </location>
</feature>
<evidence type="ECO:0000256" key="8">
    <source>
        <dbReference type="SAM" id="Phobius"/>
    </source>
</evidence>
<dbReference type="HOGENOM" id="CLU_620707_0_0_9"/>
<dbReference type="Pfam" id="PF13231">
    <property type="entry name" value="PMT_2"/>
    <property type="match status" value="1"/>
</dbReference>
<feature type="transmembrane region" description="Helical" evidence="8">
    <location>
        <begin position="157"/>
        <end position="173"/>
    </location>
</feature>
<protein>
    <recommendedName>
        <fullName evidence="9">Glycosyltransferase RgtA/B/C/D-like domain-containing protein</fullName>
    </recommendedName>
</protein>
<dbReference type="GO" id="GO:0016763">
    <property type="term" value="F:pentosyltransferase activity"/>
    <property type="evidence" value="ECO:0007669"/>
    <property type="project" value="TreeGrafter"/>
</dbReference>
<keyword evidence="2" id="KW-1003">Cell membrane</keyword>
<dbReference type="InterPro" id="IPR038731">
    <property type="entry name" value="RgtA/B/C-like"/>
</dbReference>
<sequence length="435" mass="50141">MAKQHKRLWITGLLFFIALGIELLYIKSYHVYYFISQDGYLYSNIAENFLHGNGLVNSANFKTGADNLVQMIPKNRDYVIGPIYPLLLALIYGLFGLKSYGMVVSVLHAVLGAAGAVLAYKTGEVLFGRKYALIPYALTLGYPLFAFWEMYVLTETTYVFAIWLFLYCLTRYAQEISRPKMSTLLILGGVIGFSNLVRPLLLLYFPVLGFWIFWMKGWRLKRSLRDFFLIVFMTVVVMSPWWIRNELKYHQFIPSSNYGSYEFYLGNNPRTITNSYFVFDQPSYDPAVKARIDKLPVLEQEKEYKSLGASYILSHPVLFLERTYAKEKNLFWQPVSPEEGQAYKMKGDFLDKWYLLLGLSGIILSLIWLKRYSFLLLYILYYSFVVSMITVVSGGRYRLPVMPAMILLGSLGIVLLLKGAGRLLGIPQEADRRSF</sequence>
<dbReference type="RefSeq" id="WP_014829260.1">
    <property type="nucleotide sequence ID" value="NC_018068.1"/>
</dbReference>
<feature type="transmembrane region" description="Helical" evidence="8">
    <location>
        <begin position="375"/>
        <end position="392"/>
    </location>
</feature>
<evidence type="ECO:0000313" key="11">
    <source>
        <dbReference type="Proteomes" id="UP000002892"/>
    </source>
</evidence>
<feature type="transmembrane region" description="Helical" evidence="8">
    <location>
        <begin position="101"/>
        <end position="120"/>
    </location>
</feature>
<evidence type="ECO:0000256" key="4">
    <source>
        <dbReference type="ARBA" id="ARBA00022679"/>
    </source>
</evidence>
<dbReference type="EMBL" id="CP003639">
    <property type="protein sequence ID" value="AFM43276.1"/>
    <property type="molecule type" value="Genomic_DNA"/>
</dbReference>
<dbReference type="Proteomes" id="UP000002892">
    <property type="component" value="Chromosome"/>
</dbReference>
<dbReference type="AlphaFoldDB" id="I4DBV2"/>
<evidence type="ECO:0000256" key="3">
    <source>
        <dbReference type="ARBA" id="ARBA00022676"/>
    </source>
</evidence>
<reference evidence="10 11" key="1">
    <citation type="journal article" date="2012" name="J. Bacteriol.">
        <title>Complete genome sequences of Desulfosporosinus orientis DSM765T, Desulfosporosinus youngiae DSM17734T, Desulfosporosinus meridiei DSM13257T, and Desulfosporosinus acidiphilus DSM22704T.</title>
        <authorList>
            <person name="Pester M."/>
            <person name="Brambilla E."/>
            <person name="Alazard D."/>
            <person name="Rattei T."/>
            <person name="Weinmaier T."/>
            <person name="Han J."/>
            <person name="Lucas S."/>
            <person name="Lapidus A."/>
            <person name="Cheng J.F."/>
            <person name="Goodwin L."/>
            <person name="Pitluck S."/>
            <person name="Peters L."/>
            <person name="Ovchinnikova G."/>
            <person name="Teshima H."/>
            <person name="Detter J.C."/>
            <person name="Han C.S."/>
            <person name="Tapia R."/>
            <person name="Land M.L."/>
            <person name="Hauser L."/>
            <person name="Kyrpides N.C."/>
            <person name="Ivanova N.N."/>
            <person name="Pagani I."/>
            <person name="Huntmann M."/>
            <person name="Wei C.L."/>
            <person name="Davenport K.W."/>
            <person name="Daligault H."/>
            <person name="Chain P.S."/>
            <person name="Chen A."/>
            <person name="Mavromatis K."/>
            <person name="Markowitz V."/>
            <person name="Szeto E."/>
            <person name="Mikhailova N."/>
            <person name="Pati A."/>
            <person name="Wagner M."/>
            <person name="Woyke T."/>
            <person name="Ollivier B."/>
            <person name="Klenk H.P."/>
            <person name="Spring S."/>
            <person name="Loy A."/>
        </authorList>
    </citation>
    <scope>NUCLEOTIDE SEQUENCE [LARGE SCALE GENOMIC DNA]</scope>
    <source>
        <strain evidence="11">DSM 22704 / JCM 16185 / SJ4</strain>
    </source>
</reference>
<dbReference type="STRING" id="646529.Desaci_4433"/>
<dbReference type="PANTHER" id="PTHR33908:SF11">
    <property type="entry name" value="MEMBRANE PROTEIN"/>
    <property type="match status" value="1"/>
</dbReference>
<evidence type="ECO:0000256" key="1">
    <source>
        <dbReference type="ARBA" id="ARBA00004651"/>
    </source>
</evidence>
<evidence type="ECO:0000256" key="2">
    <source>
        <dbReference type="ARBA" id="ARBA00022475"/>
    </source>
</evidence>
<gene>
    <name evidence="10" type="ordered locus">Desaci_4433</name>
</gene>
<evidence type="ECO:0000313" key="10">
    <source>
        <dbReference type="EMBL" id="AFM43276.1"/>
    </source>
</evidence>
<evidence type="ECO:0000256" key="6">
    <source>
        <dbReference type="ARBA" id="ARBA00022989"/>
    </source>
</evidence>
<organism evidence="10 11">
    <name type="scientific">Desulfosporosinus acidiphilus (strain DSM 22704 / JCM 16185 / SJ4)</name>
    <dbReference type="NCBI Taxonomy" id="646529"/>
    <lineage>
        <taxon>Bacteria</taxon>
        <taxon>Bacillati</taxon>
        <taxon>Bacillota</taxon>
        <taxon>Clostridia</taxon>
        <taxon>Eubacteriales</taxon>
        <taxon>Desulfitobacteriaceae</taxon>
        <taxon>Desulfosporosinus</taxon>
    </lineage>
</organism>
<evidence type="ECO:0000256" key="7">
    <source>
        <dbReference type="ARBA" id="ARBA00023136"/>
    </source>
</evidence>
<keyword evidence="7 8" id="KW-0472">Membrane</keyword>
<keyword evidence="5 8" id="KW-0812">Transmembrane</keyword>
<feature type="transmembrane region" description="Helical" evidence="8">
    <location>
        <begin position="185"/>
        <end position="214"/>
    </location>
</feature>
<keyword evidence="4" id="KW-0808">Transferase</keyword>
<keyword evidence="3" id="KW-0328">Glycosyltransferase</keyword>